<dbReference type="HOGENOM" id="CLU_495800_0_0_11"/>
<feature type="transmembrane region" description="Helical" evidence="8">
    <location>
        <begin position="33"/>
        <end position="54"/>
    </location>
</feature>
<keyword evidence="5 8" id="KW-0472">Membrane</keyword>
<comment type="caution">
    <text evidence="10">The sequence shown here is derived from an EMBL/GenBank/DDBJ whole genome shotgun (WGS) entry which is preliminary data.</text>
</comment>
<sequence>MSLLMDALTWLFAGGHWTGSTGILIRIVQHLGVTVGVVTIAGLIALPIGIYIGHTGRFVTLMSATFGVARAIPTLGVLTLIGLWLGIGLSAPFLAVLILAVPPMLSATYSGIGSASPTTVDAARAIGLTEMQVVREVELPAALPLIIGGLRSTTLQVVATATLAAYTADAGLGRFLYTGLKTRDYGQMIGGAILVVALALILDALWVRASRNPRLNGEGTENAERPRRFFGRRTTKNESNARVATRSAVKRKRKAVTAMLGATALTTSACATAATFDPSSQSNGRETIIVGSQDYYSNEIIAETYAIALEEAGFAVTRELRIGQREVYMPEIQAGAIDVFPEYTGSLLQYLDADATQTSADEVYEALSATLPDGLRVLNATPAADQDSYVVTTEFANEHSLTTIGDLASVGSVKIGGNSELATRPYGPAGLKSMYGVTATFTPIEDSGGALTLKALRDGDVQLVDIYSADPSLAGSDLTVLEDPKGLFLASHVVPIVSPRIDEAATAVINRVSATLESADLVEMNRQSTEDGAPAATIARSWLERKGLI</sequence>
<dbReference type="SUPFAM" id="SSF161098">
    <property type="entry name" value="MetI-like"/>
    <property type="match status" value="1"/>
</dbReference>
<reference evidence="10 11" key="1">
    <citation type="submission" date="2012-07" db="EMBL/GenBank/DDBJ databases">
        <title>The Genome Sequence of Actinomyces turicensis ACS-279-V-COL4.</title>
        <authorList>
            <consortium name="The Broad Institute Genome Sequencing Platform"/>
            <person name="Earl A."/>
            <person name="Ward D."/>
            <person name="Feldgarden M."/>
            <person name="Gevers D."/>
            <person name="Saerens B."/>
            <person name="Vaneechoutte M."/>
            <person name="Walker B."/>
            <person name="Young S.K."/>
            <person name="Zeng Q."/>
            <person name="Gargeya S."/>
            <person name="Fitzgerald M."/>
            <person name="Haas B."/>
            <person name="Abouelleil A."/>
            <person name="Alvarado L."/>
            <person name="Arachchi H.M."/>
            <person name="Berlin A."/>
            <person name="Chapman S.B."/>
            <person name="Goldberg J."/>
            <person name="Griggs A."/>
            <person name="Gujja S."/>
            <person name="Hansen M."/>
            <person name="Howarth C."/>
            <person name="Imamovic A."/>
            <person name="Larimer J."/>
            <person name="McCowen C."/>
            <person name="Montmayeur A."/>
            <person name="Murphy C."/>
            <person name="Neiman D."/>
            <person name="Pearson M."/>
            <person name="Priest M."/>
            <person name="Roberts A."/>
            <person name="Saif S."/>
            <person name="Shea T."/>
            <person name="Sisk P."/>
            <person name="Sykes S."/>
            <person name="Wortman J."/>
            <person name="Nusbaum C."/>
            <person name="Birren B."/>
        </authorList>
    </citation>
    <scope>NUCLEOTIDE SEQUENCE [LARGE SCALE GENOMIC DNA]</scope>
    <source>
        <strain evidence="10 11">ACS-279-V-Col4</strain>
    </source>
</reference>
<comment type="similarity">
    <text evidence="6">In the C-terminal section; belongs to the OsmX family.</text>
</comment>
<dbReference type="Pfam" id="PF00528">
    <property type="entry name" value="BPD_transp_1"/>
    <property type="match status" value="1"/>
</dbReference>
<keyword evidence="3 8" id="KW-0812">Transmembrane</keyword>
<dbReference type="CDD" id="cd06261">
    <property type="entry name" value="TM_PBP2"/>
    <property type="match status" value="1"/>
</dbReference>
<organism evidence="10 11">
    <name type="scientific">Schaalia turicensis ACS-279-V-Col4</name>
    <dbReference type="NCBI Taxonomy" id="883077"/>
    <lineage>
        <taxon>Bacteria</taxon>
        <taxon>Bacillati</taxon>
        <taxon>Actinomycetota</taxon>
        <taxon>Actinomycetes</taxon>
        <taxon>Actinomycetales</taxon>
        <taxon>Actinomycetaceae</taxon>
        <taxon>Schaalia</taxon>
    </lineage>
</organism>
<evidence type="ECO:0000256" key="7">
    <source>
        <dbReference type="ARBA" id="ARBA00035652"/>
    </source>
</evidence>
<dbReference type="EMBL" id="AGWQ01000003">
    <property type="protein sequence ID" value="EJZ87852.1"/>
    <property type="molecule type" value="Genomic_DNA"/>
</dbReference>
<dbReference type="eggNOG" id="COG1174">
    <property type="taxonomic scope" value="Bacteria"/>
</dbReference>
<accession>K0YVB8</accession>
<dbReference type="CDD" id="cd13606">
    <property type="entry name" value="PBP2_ProX_like"/>
    <property type="match status" value="1"/>
</dbReference>
<dbReference type="InterPro" id="IPR000515">
    <property type="entry name" value="MetI-like"/>
</dbReference>
<gene>
    <name evidence="10" type="ORF">HMPREF9241_00480</name>
</gene>
<dbReference type="PANTHER" id="PTHR30177">
    <property type="entry name" value="GLYCINE BETAINE/L-PROLINE TRANSPORT SYSTEM PERMEASE PROTEIN PROW"/>
    <property type="match status" value="1"/>
</dbReference>
<dbReference type="eggNOG" id="COG1732">
    <property type="taxonomic scope" value="Bacteria"/>
</dbReference>
<dbReference type="Gene3D" id="1.10.3720.10">
    <property type="entry name" value="MetI-like"/>
    <property type="match status" value="1"/>
</dbReference>
<comment type="subcellular location">
    <subcellularLocation>
        <location evidence="8">Cell membrane</location>
        <topology evidence="8">Multi-pass membrane protein</topology>
    </subcellularLocation>
    <subcellularLocation>
        <location evidence="1">Membrane</location>
        <topology evidence="1">Multi-pass membrane protein</topology>
    </subcellularLocation>
</comment>
<evidence type="ECO:0000256" key="2">
    <source>
        <dbReference type="ARBA" id="ARBA00022448"/>
    </source>
</evidence>
<keyword evidence="2 8" id="KW-0813">Transport</keyword>
<keyword evidence="4 8" id="KW-1133">Transmembrane helix</keyword>
<dbReference type="PATRIC" id="fig|883077.3.peg.476"/>
<dbReference type="Proteomes" id="UP000003994">
    <property type="component" value="Unassembled WGS sequence"/>
</dbReference>
<dbReference type="GO" id="GO:0022857">
    <property type="term" value="F:transmembrane transporter activity"/>
    <property type="evidence" value="ECO:0007669"/>
    <property type="project" value="InterPro"/>
</dbReference>
<dbReference type="InterPro" id="IPR035906">
    <property type="entry name" value="MetI-like_sf"/>
</dbReference>
<dbReference type="InterPro" id="IPR051204">
    <property type="entry name" value="ABC_transp_perm/SBD"/>
</dbReference>
<evidence type="ECO:0000256" key="1">
    <source>
        <dbReference type="ARBA" id="ARBA00004141"/>
    </source>
</evidence>
<dbReference type="Gene3D" id="3.40.190.120">
    <property type="entry name" value="Osmoprotection protein (prox), domain 2"/>
    <property type="match status" value="1"/>
</dbReference>
<comment type="similarity">
    <text evidence="8">Belongs to the binding-protein-dependent transport system permease family.</text>
</comment>
<dbReference type="GO" id="GO:0031460">
    <property type="term" value="P:glycine betaine transport"/>
    <property type="evidence" value="ECO:0007669"/>
    <property type="project" value="TreeGrafter"/>
</dbReference>
<keyword evidence="11" id="KW-1185">Reference proteome</keyword>
<dbReference type="STRING" id="883077.HMPREF9241_00480"/>
<dbReference type="GO" id="GO:0043190">
    <property type="term" value="C:ATP-binding cassette (ABC) transporter complex"/>
    <property type="evidence" value="ECO:0007669"/>
    <property type="project" value="InterPro"/>
</dbReference>
<dbReference type="Pfam" id="PF04069">
    <property type="entry name" value="OpuAC"/>
    <property type="match status" value="1"/>
</dbReference>
<evidence type="ECO:0000259" key="9">
    <source>
        <dbReference type="PROSITE" id="PS50928"/>
    </source>
</evidence>
<feature type="transmembrane region" description="Helical" evidence="8">
    <location>
        <begin position="75"/>
        <end position="101"/>
    </location>
</feature>
<feature type="transmembrane region" description="Helical" evidence="8">
    <location>
        <begin position="185"/>
        <end position="206"/>
    </location>
</feature>
<comment type="similarity">
    <text evidence="7">In the N-terminal section; belongs to the binding-protein-dependent transport system permease family.</text>
</comment>
<dbReference type="Gene3D" id="3.40.190.10">
    <property type="entry name" value="Periplasmic binding protein-like II"/>
    <property type="match status" value="1"/>
</dbReference>
<evidence type="ECO:0000256" key="8">
    <source>
        <dbReference type="RuleBase" id="RU363032"/>
    </source>
</evidence>
<dbReference type="PANTHER" id="PTHR30177:SF33">
    <property type="entry name" value="POSSIBLE OSMOPROTECTANT (GLYCINE BETAINE_CARNITINE_CHOLINE_L-PROLINE) TRANSPORT INTEGRAL MEMBRANE PROTEIN ABC TRANSPORTER PROZ"/>
    <property type="match status" value="1"/>
</dbReference>
<dbReference type="AlphaFoldDB" id="K0YVB8"/>
<feature type="domain" description="ABC transmembrane type-1" evidence="9">
    <location>
        <begin position="31"/>
        <end position="206"/>
    </location>
</feature>
<dbReference type="SUPFAM" id="SSF53850">
    <property type="entry name" value="Periplasmic binding protein-like II"/>
    <property type="match status" value="1"/>
</dbReference>
<evidence type="ECO:0000313" key="11">
    <source>
        <dbReference type="Proteomes" id="UP000003994"/>
    </source>
</evidence>
<evidence type="ECO:0000313" key="10">
    <source>
        <dbReference type="EMBL" id="EJZ87852.1"/>
    </source>
</evidence>
<proteinExistence type="inferred from homology"/>
<protein>
    <recommendedName>
        <fullName evidence="9">ABC transmembrane type-1 domain-containing protein</fullName>
    </recommendedName>
</protein>
<evidence type="ECO:0000256" key="4">
    <source>
        <dbReference type="ARBA" id="ARBA00022989"/>
    </source>
</evidence>
<dbReference type="PROSITE" id="PS50928">
    <property type="entry name" value="ABC_TM1"/>
    <property type="match status" value="1"/>
</dbReference>
<name>K0YVB8_9ACTO</name>
<evidence type="ECO:0000256" key="5">
    <source>
        <dbReference type="ARBA" id="ARBA00023136"/>
    </source>
</evidence>
<evidence type="ECO:0000256" key="6">
    <source>
        <dbReference type="ARBA" id="ARBA00035642"/>
    </source>
</evidence>
<evidence type="ECO:0000256" key="3">
    <source>
        <dbReference type="ARBA" id="ARBA00022692"/>
    </source>
</evidence>
<dbReference type="InterPro" id="IPR007210">
    <property type="entry name" value="ABC_Gly_betaine_transp_sub-bd"/>
</dbReference>